<dbReference type="Proteomes" id="UP000782554">
    <property type="component" value="Unassembled WGS sequence"/>
</dbReference>
<keyword evidence="1" id="KW-0732">Signal</keyword>
<evidence type="ECO:0000256" key="1">
    <source>
        <dbReference type="SAM" id="SignalP"/>
    </source>
</evidence>
<sequence length="157" mass="17183">MLRLIGLAAILVASPVALNAQATGNDALLLQCRALEKKSQRLECFDNAMDTIFGVDEVAEAEREQLRRDNFGNLAAEEQDTADAYSGTITHVDFNQTYRILRLQLDNGSIWEAKTSGSLNLGFLQPGEQVTIEKGALGTFKLSVAGKKGWRGVKRID</sequence>
<proteinExistence type="predicted"/>
<feature type="chain" id="PRO_5045723506" evidence="1">
    <location>
        <begin position="20"/>
        <end position="157"/>
    </location>
</feature>
<name>A0ABS7JWP0_9SPHN</name>
<organism evidence="2 3">
    <name type="scientific">Qipengyuania mesophila</name>
    <dbReference type="NCBI Taxonomy" id="2867246"/>
    <lineage>
        <taxon>Bacteria</taxon>
        <taxon>Pseudomonadati</taxon>
        <taxon>Pseudomonadota</taxon>
        <taxon>Alphaproteobacteria</taxon>
        <taxon>Sphingomonadales</taxon>
        <taxon>Erythrobacteraceae</taxon>
        <taxon>Qipengyuania</taxon>
    </lineage>
</organism>
<gene>
    <name evidence="2" type="ORF">K3181_11520</name>
</gene>
<comment type="caution">
    <text evidence="2">The sequence shown here is derived from an EMBL/GenBank/DDBJ whole genome shotgun (WGS) entry which is preliminary data.</text>
</comment>
<reference evidence="2 3" key="1">
    <citation type="submission" date="2021-08" db="EMBL/GenBank/DDBJ databases">
        <title>Comparative Genomics Analysis of the Genus Qipengyuania Reveals Extensive Genetic Diversity and Metabolic Versatility, Including the Description of Fifteen Novel Species.</title>
        <authorList>
            <person name="Liu Y."/>
        </authorList>
    </citation>
    <scope>NUCLEOTIDE SEQUENCE [LARGE SCALE GENOMIC DNA]</scope>
    <source>
        <strain evidence="2 3">YG27</strain>
    </source>
</reference>
<evidence type="ECO:0000313" key="3">
    <source>
        <dbReference type="Proteomes" id="UP000782554"/>
    </source>
</evidence>
<feature type="signal peptide" evidence="1">
    <location>
        <begin position="1"/>
        <end position="19"/>
    </location>
</feature>
<evidence type="ECO:0000313" key="2">
    <source>
        <dbReference type="EMBL" id="MBX7502072.1"/>
    </source>
</evidence>
<accession>A0ABS7JWP0</accession>
<dbReference type="EMBL" id="JAIGNU010000002">
    <property type="protein sequence ID" value="MBX7502072.1"/>
    <property type="molecule type" value="Genomic_DNA"/>
</dbReference>
<dbReference type="RefSeq" id="WP_221603248.1">
    <property type="nucleotide sequence ID" value="NZ_JAIGNU010000002.1"/>
</dbReference>
<keyword evidence="3" id="KW-1185">Reference proteome</keyword>
<protein>
    <submittedName>
        <fullName evidence="2">Uncharacterized protein</fullName>
    </submittedName>
</protein>